<comment type="subunit">
    <text evidence="3 11">The type I restriction/modification system is composed of three polypeptides R, M and S.</text>
</comment>
<dbReference type="EC" id="3.1.21.3" evidence="11"/>
<dbReference type="PROSITE" id="PS51192">
    <property type="entry name" value="HELICASE_ATP_BIND_1"/>
    <property type="match status" value="1"/>
</dbReference>
<feature type="domain" description="Helicase ATP-binding" evidence="12">
    <location>
        <begin position="294"/>
        <end position="464"/>
    </location>
</feature>
<evidence type="ECO:0000256" key="1">
    <source>
        <dbReference type="ARBA" id="ARBA00000851"/>
    </source>
</evidence>
<dbReference type="InterPro" id="IPR040980">
    <property type="entry name" value="SWI2_SNF2"/>
</dbReference>
<dbReference type="CDD" id="cd18800">
    <property type="entry name" value="SF2_C_EcoR124I-like"/>
    <property type="match status" value="1"/>
</dbReference>
<evidence type="ECO:0000256" key="7">
    <source>
        <dbReference type="ARBA" id="ARBA00022759"/>
    </source>
</evidence>
<evidence type="ECO:0000256" key="9">
    <source>
        <dbReference type="ARBA" id="ARBA00022840"/>
    </source>
</evidence>
<sequence>MFFTNEQEFEEAIVNSLQEYGWKGFVDPKNLSKNYDIVLNNVKEYKLIENWKNILFENNKDILNGVPLSDDEMEQVLNQIKKCNTFVDSNVLITGEFIGITRTNKEDPNKLGKEVKLRIFYRHDINAGNNIYQIARQVSIGTNDGEKRADLMLLFNGMPLIHIELKNNNTDLNKAIIQIQNYSKLGFYKEGIFKLVQVIVAMKPNEMVYMPNVNNNKDIVEDKFLRWTDEDNNPITHWLDLIKQFLSIPAAHRMISDYTIADSSDNNLKVLRSYQVHAVNKIQEKFFKSEFFKEKSSKSVKGGHIWHSTGSGKTLTSFKLATLLLEWHQADVVLFVVDRIELGIQTKNAFKYFNSSSEIEVYEVTSTNDLVKQLTTDSIKQKLIITSIHKQSRVDKENYEKALNKISKKRIVFIFDEAHRTTFGEMYKNITENISNSVIFGFTGTPIRKENAKNDLTTQENFGQLLHKYTMKEAIKDKKVLPFNCEYRYIDKVLLPFIDEFKHYEKTNNSYSEYAENDLKKIKNSFYDKNKQILKFEKDLFALVNNQKQQQIKQEVVNDILNRWNNKSSNKKFSAILATSSIKDAIEYFDFFESETKNRNFDLKFSALFDPSIDITEESTDSSKGLAKSDAIKRIITKYNKDFNTNFNIENKKDHVSFKEDIQRRLAQKDPYINIDNKKKLDLLIVVNQLLTGFDSKYINTVYFDKTLEYEHLIQAISRTNRTIKSLDKPYGNVIFYRQPSLMRWNMDEALELYAGVDPAMAEPKNLEIFCSRVDKAFNEIKEIFKSWNYPEFETIPEQENISADDAKKLLHHYQELRMNLNSAQILDFNWENEPTKISMTKDEFQLISTRMKEIDFTKFDSVSTKPDQIDILIEFANVDNSSSFIYVDDKYIRSLAIEIHNINNTLKSETNNEQIAKLQIGRDELKEKLLKEVYKFPKQYQDFAKEGVHLLISSNSINEINEFSLWQYVREQANKENEQQIQDFAEEMNLDIIELKNIINSDDNINSNGRLDNLCEGKLTDKIKRILSNKSNTSLFKIKQINFRRYVKEFIEQQRKKSKMLI</sequence>
<evidence type="ECO:0000256" key="5">
    <source>
        <dbReference type="ARBA" id="ARBA00022741"/>
    </source>
</evidence>
<dbReference type="PANTHER" id="PTHR30195">
    <property type="entry name" value="TYPE I SITE-SPECIFIC DEOXYRIBONUCLEASE PROTEIN SUBUNIT M AND R"/>
    <property type="match status" value="1"/>
</dbReference>
<name>A0A2W7FWN2_9BACT</name>
<dbReference type="RefSeq" id="WP_111518917.1">
    <property type="nucleotide sequence ID" value="NZ_QKUB01000017.1"/>
</dbReference>
<evidence type="ECO:0000256" key="8">
    <source>
        <dbReference type="ARBA" id="ARBA00022801"/>
    </source>
</evidence>
<dbReference type="CDD" id="cd22332">
    <property type="entry name" value="HsdR_N"/>
    <property type="match status" value="1"/>
</dbReference>
<dbReference type="Pfam" id="PF04313">
    <property type="entry name" value="HSDR_N"/>
    <property type="match status" value="1"/>
</dbReference>
<keyword evidence="7" id="KW-0255">Endonuclease</keyword>
<dbReference type="InterPro" id="IPR055180">
    <property type="entry name" value="HsdR_RecA-like_helicase_dom_2"/>
</dbReference>
<dbReference type="InterPro" id="IPR027417">
    <property type="entry name" value="P-loop_NTPase"/>
</dbReference>
<evidence type="ECO:0000313" key="13">
    <source>
        <dbReference type="EMBL" id="PZV98691.1"/>
    </source>
</evidence>
<dbReference type="InterPro" id="IPR051268">
    <property type="entry name" value="Type-I_R_enzyme_R_subunit"/>
</dbReference>
<keyword evidence="10 11" id="KW-0238">DNA-binding</keyword>
<organism evidence="13 14">
    <name type="scientific">Metamycoplasma auris</name>
    <dbReference type="NCBI Taxonomy" id="51363"/>
    <lineage>
        <taxon>Bacteria</taxon>
        <taxon>Bacillati</taxon>
        <taxon>Mycoplasmatota</taxon>
        <taxon>Mycoplasmoidales</taxon>
        <taxon>Metamycoplasmataceae</taxon>
        <taxon>Metamycoplasma</taxon>
    </lineage>
</organism>
<dbReference type="Gene3D" id="3.90.1570.50">
    <property type="match status" value="1"/>
</dbReference>
<dbReference type="GO" id="GO:0005524">
    <property type="term" value="F:ATP binding"/>
    <property type="evidence" value="ECO:0007669"/>
    <property type="project" value="UniProtKB-KW"/>
</dbReference>
<evidence type="ECO:0000256" key="6">
    <source>
        <dbReference type="ARBA" id="ARBA00022747"/>
    </source>
</evidence>
<dbReference type="Proteomes" id="UP000249646">
    <property type="component" value="Unassembled WGS sequence"/>
</dbReference>
<keyword evidence="5 11" id="KW-0547">Nucleotide-binding</keyword>
<comment type="caution">
    <text evidence="13">The sequence shown here is derived from an EMBL/GenBank/DDBJ whole genome shotgun (WGS) entry which is preliminary data.</text>
</comment>
<dbReference type="Gene3D" id="3.40.50.300">
    <property type="entry name" value="P-loop containing nucleotide triphosphate hydrolases"/>
    <property type="match status" value="2"/>
</dbReference>
<keyword evidence="4" id="KW-0540">Nuclease</keyword>
<evidence type="ECO:0000256" key="3">
    <source>
        <dbReference type="ARBA" id="ARBA00011296"/>
    </source>
</evidence>
<dbReference type="OrthoDB" id="9758243at2"/>
<evidence type="ECO:0000256" key="2">
    <source>
        <dbReference type="ARBA" id="ARBA00008598"/>
    </source>
</evidence>
<evidence type="ECO:0000256" key="10">
    <source>
        <dbReference type="ARBA" id="ARBA00023125"/>
    </source>
</evidence>
<protein>
    <recommendedName>
        <fullName evidence="11">Type I restriction enzyme endonuclease subunit</fullName>
        <shortName evidence="11">R protein</shortName>
        <ecNumber evidence="11">3.1.21.3</ecNumber>
    </recommendedName>
</protein>
<evidence type="ECO:0000256" key="4">
    <source>
        <dbReference type="ARBA" id="ARBA00022722"/>
    </source>
</evidence>
<keyword evidence="6 11" id="KW-0680">Restriction system</keyword>
<dbReference type="PANTHER" id="PTHR30195:SF16">
    <property type="entry name" value="TYPE I RESTRICTION ENZYME ENDONUCLEASE SUBUNIT"/>
    <property type="match status" value="1"/>
</dbReference>
<dbReference type="EMBL" id="QKUB01000017">
    <property type="protein sequence ID" value="PZV98691.1"/>
    <property type="molecule type" value="Genomic_DNA"/>
</dbReference>
<dbReference type="SMART" id="SM00487">
    <property type="entry name" value="DEXDc"/>
    <property type="match status" value="1"/>
</dbReference>
<dbReference type="Pfam" id="PF18766">
    <property type="entry name" value="SWI2_SNF2"/>
    <property type="match status" value="1"/>
</dbReference>
<dbReference type="GO" id="GO:0009307">
    <property type="term" value="P:DNA restriction-modification system"/>
    <property type="evidence" value="ECO:0007669"/>
    <property type="project" value="UniProtKB-KW"/>
</dbReference>
<evidence type="ECO:0000313" key="14">
    <source>
        <dbReference type="Proteomes" id="UP000249646"/>
    </source>
</evidence>
<evidence type="ECO:0000259" key="12">
    <source>
        <dbReference type="PROSITE" id="PS51192"/>
    </source>
</evidence>
<dbReference type="NCBIfam" id="TIGR00348">
    <property type="entry name" value="hsdR"/>
    <property type="match status" value="1"/>
</dbReference>
<dbReference type="SUPFAM" id="SSF52540">
    <property type="entry name" value="P-loop containing nucleoside triphosphate hydrolases"/>
    <property type="match status" value="1"/>
</dbReference>
<dbReference type="InterPro" id="IPR014001">
    <property type="entry name" value="Helicase_ATP-bd"/>
</dbReference>
<keyword evidence="14" id="KW-1185">Reference proteome</keyword>
<comment type="similarity">
    <text evidence="2 11">Belongs to the HsdR family.</text>
</comment>
<dbReference type="GO" id="GO:0003677">
    <property type="term" value="F:DNA binding"/>
    <property type="evidence" value="ECO:0007669"/>
    <property type="project" value="UniProtKB-KW"/>
</dbReference>
<reference evidence="13 14" key="1">
    <citation type="submission" date="2018-06" db="EMBL/GenBank/DDBJ databases">
        <title>Genomic Encyclopedia of Archaeal and Bacterial Type Strains, Phase II (KMG-II): from individual species to whole genera.</title>
        <authorList>
            <person name="Goeker M."/>
        </authorList>
    </citation>
    <scope>NUCLEOTIDE SEQUENCE [LARGE SCALE GENOMIC DNA]</scope>
    <source>
        <strain evidence="13 14">ATCC 51348</strain>
    </source>
</reference>
<comment type="function">
    <text evidence="11">Subunit R is required for both nuclease and ATPase activities, but not for modification.</text>
</comment>
<proteinExistence type="inferred from homology"/>
<dbReference type="InterPro" id="IPR004473">
    <property type="entry name" value="Restrct_endonuc_typeI_HsdR"/>
</dbReference>
<comment type="catalytic activity">
    <reaction evidence="1 11">
        <text>Endonucleolytic cleavage of DNA to give random double-stranded fragments with terminal 5'-phosphates, ATP is simultaneously hydrolyzed.</text>
        <dbReference type="EC" id="3.1.21.3"/>
    </reaction>
</comment>
<accession>A0A2W7FWN2</accession>
<dbReference type="AlphaFoldDB" id="A0A2W7FWN2"/>
<dbReference type="Pfam" id="PF22679">
    <property type="entry name" value="T1R_D3-like"/>
    <property type="match status" value="1"/>
</dbReference>
<keyword evidence="8 11" id="KW-0378">Hydrolase</keyword>
<gene>
    <name evidence="13" type="ORF">BCF89_1171</name>
</gene>
<dbReference type="InterPro" id="IPR007409">
    <property type="entry name" value="Restrct_endonuc_type1_HsdR_N"/>
</dbReference>
<dbReference type="GO" id="GO:0009035">
    <property type="term" value="F:type I site-specific deoxyribonuclease activity"/>
    <property type="evidence" value="ECO:0007669"/>
    <property type="project" value="UniProtKB-EC"/>
</dbReference>
<keyword evidence="9 11" id="KW-0067">ATP-binding</keyword>
<evidence type="ECO:0000256" key="11">
    <source>
        <dbReference type="RuleBase" id="RU364115"/>
    </source>
</evidence>